<sequence>MLKTRISYPECRCRGAPALGIGAKQRVVVKNDLAFVYGFLVNYPRLLVFSSFPIIGGSSFRSTCQDS</sequence>
<name>A0ABM9I1P6_9GAMM</name>
<organism evidence="1 2">
    <name type="scientific">Methylocaldum szegediense</name>
    <dbReference type="NCBI Taxonomy" id="73780"/>
    <lineage>
        <taxon>Bacteria</taxon>
        <taxon>Pseudomonadati</taxon>
        <taxon>Pseudomonadota</taxon>
        <taxon>Gammaproteobacteria</taxon>
        <taxon>Methylococcales</taxon>
        <taxon>Methylococcaceae</taxon>
        <taxon>Methylocaldum</taxon>
    </lineage>
</organism>
<accession>A0ABM9I1P6</accession>
<evidence type="ECO:0000313" key="2">
    <source>
        <dbReference type="Proteomes" id="UP001162030"/>
    </source>
</evidence>
<dbReference type="Proteomes" id="UP001162030">
    <property type="component" value="Chromosome"/>
</dbReference>
<protein>
    <submittedName>
        <fullName evidence="1">Uncharacterized protein</fullName>
    </submittedName>
</protein>
<reference evidence="1 2" key="1">
    <citation type="submission" date="2023-03" db="EMBL/GenBank/DDBJ databases">
        <authorList>
            <person name="Pearce D."/>
        </authorList>
    </citation>
    <scope>NUCLEOTIDE SEQUENCE [LARGE SCALE GENOMIC DNA]</scope>
    <source>
        <strain evidence="1">Msz</strain>
    </source>
</reference>
<keyword evidence="2" id="KW-1185">Reference proteome</keyword>
<evidence type="ECO:0000313" key="1">
    <source>
        <dbReference type="EMBL" id="CAI8831596.1"/>
    </source>
</evidence>
<dbReference type="EMBL" id="OX458333">
    <property type="protein sequence ID" value="CAI8831596.1"/>
    <property type="molecule type" value="Genomic_DNA"/>
</dbReference>
<proteinExistence type="predicted"/>
<gene>
    <name evidence="1" type="ORF">MSZNOR_2154</name>
</gene>